<dbReference type="Gene3D" id="1.10.238.260">
    <property type="match status" value="1"/>
</dbReference>
<organism evidence="11 12">
    <name type="scientific">Parvibaculum lavamentivorans (strain DS-1 / DSM 13023 / NCIMB 13966)</name>
    <dbReference type="NCBI Taxonomy" id="402881"/>
    <lineage>
        <taxon>Bacteria</taxon>
        <taxon>Pseudomonadati</taxon>
        <taxon>Pseudomonadota</taxon>
        <taxon>Alphaproteobacteria</taxon>
        <taxon>Hyphomicrobiales</taxon>
        <taxon>Parvibaculaceae</taxon>
        <taxon>Parvibaculum</taxon>
    </lineage>
</organism>
<keyword evidence="3" id="KW-0028">Amino-acid biosynthesis</keyword>
<dbReference type="AlphaFoldDB" id="A7HS43"/>
<dbReference type="SUPFAM" id="SSF110921">
    <property type="entry name" value="2-isopropylmalate synthase LeuA, allosteric (dimerisation) domain"/>
    <property type="match status" value="1"/>
</dbReference>
<dbReference type="STRING" id="402881.Plav_1105"/>
<evidence type="ECO:0000313" key="12">
    <source>
        <dbReference type="Proteomes" id="UP000006377"/>
    </source>
</evidence>
<dbReference type="Pfam" id="PF08502">
    <property type="entry name" value="LeuA_dimer"/>
    <property type="match status" value="1"/>
</dbReference>
<dbReference type="InterPro" id="IPR002034">
    <property type="entry name" value="AIPM/Hcit_synth_CS"/>
</dbReference>
<evidence type="ECO:0000256" key="4">
    <source>
        <dbReference type="ARBA" id="ARBA00022624"/>
    </source>
</evidence>
<dbReference type="Proteomes" id="UP000006377">
    <property type="component" value="Chromosome"/>
</dbReference>
<dbReference type="GO" id="GO:0003852">
    <property type="term" value="F:2-isopropylmalate synthase activity"/>
    <property type="evidence" value="ECO:0007669"/>
    <property type="project" value="InterPro"/>
</dbReference>
<dbReference type="GO" id="GO:0009098">
    <property type="term" value="P:L-leucine biosynthetic process"/>
    <property type="evidence" value="ECO:0007669"/>
    <property type="project" value="InterPro"/>
</dbReference>
<evidence type="ECO:0000256" key="3">
    <source>
        <dbReference type="ARBA" id="ARBA00022605"/>
    </source>
</evidence>
<feature type="domain" description="Pyruvate carboxyltransferase" evidence="10">
    <location>
        <begin position="22"/>
        <end position="289"/>
    </location>
</feature>
<dbReference type="Pfam" id="PF22617">
    <property type="entry name" value="HCS_D2"/>
    <property type="match status" value="1"/>
</dbReference>
<reference evidence="11 12" key="1">
    <citation type="journal article" date="2011" name="Stand. Genomic Sci.">
        <title>Complete genome sequence of Parvibaculum lavamentivorans type strain (DS-1(T)).</title>
        <authorList>
            <person name="Schleheck D."/>
            <person name="Weiss M."/>
            <person name="Pitluck S."/>
            <person name="Bruce D."/>
            <person name="Land M.L."/>
            <person name="Han S."/>
            <person name="Saunders E."/>
            <person name="Tapia R."/>
            <person name="Detter C."/>
            <person name="Brettin T."/>
            <person name="Han J."/>
            <person name="Woyke T."/>
            <person name="Goodwin L."/>
            <person name="Pennacchio L."/>
            <person name="Nolan M."/>
            <person name="Cook A.M."/>
            <person name="Kjelleberg S."/>
            <person name="Thomas T."/>
        </authorList>
    </citation>
    <scope>NUCLEOTIDE SEQUENCE [LARGE SCALE GENOMIC DNA]</scope>
    <source>
        <strain evidence="12">DS-1 / DSM 13023 / NCIMB 13966</strain>
    </source>
</reference>
<evidence type="ECO:0000256" key="2">
    <source>
        <dbReference type="ARBA" id="ARBA00006154"/>
    </source>
</evidence>
<comment type="pathway">
    <text evidence="1">Amino-acid biosynthesis; L-isoleucine biosynthesis; 2-oxobutanoate from pyruvate: step 1/3.</text>
</comment>
<dbReference type="Pfam" id="PF00682">
    <property type="entry name" value="HMGL-like"/>
    <property type="match status" value="1"/>
</dbReference>
<proteinExistence type="inferred from homology"/>
<dbReference type="InterPro" id="IPR000891">
    <property type="entry name" value="PYR_CT"/>
</dbReference>
<comment type="catalytic activity">
    <reaction evidence="7">
        <text>pyruvate + acetyl-CoA + H2O = (3R)-citramalate + CoA + H(+)</text>
        <dbReference type="Rhea" id="RHEA:19045"/>
        <dbReference type="ChEBI" id="CHEBI:15361"/>
        <dbReference type="ChEBI" id="CHEBI:15377"/>
        <dbReference type="ChEBI" id="CHEBI:15378"/>
        <dbReference type="ChEBI" id="CHEBI:30934"/>
        <dbReference type="ChEBI" id="CHEBI:57287"/>
        <dbReference type="ChEBI" id="CHEBI:57288"/>
        <dbReference type="EC" id="2.3.3.21"/>
    </reaction>
</comment>
<dbReference type="CDD" id="cd07941">
    <property type="entry name" value="DRE_TIM_LeuA3"/>
    <property type="match status" value="1"/>
</dbReference>
<gene>
    <name evidence="11" type="ordered locus">Plav_1105</name>
</gene>
<dbReference type="InterPro" id="IPR036230">
    <property type="entry name" value="LeuA_allosteric_dom_sf"/>
</dbReference>
<dbReference type="UniPathway" id="UPA00047">
    <property type="reaction ID" value="UER00066"/>
</dbReference>
<protein>
    <recommendedName>
        <fullName evidence="8">Citramalate synthase</fullName>
        <ecNumber evidence="8">2.3.3.21</ecNumber>
    </recommendedName>
</protein>
<dbReference type="HOGENOM" id="CLU_022158_7_0_5"/>
<dbReference type="PROSITE" id="PS50991">
    <property type="entry name" value="PYR_CT"/>
    <property type="match status" value="1"/>
</dbReference>
<dbReference type="PANTHER" id="PTHR43538:SF1">
    <property type="entry name" value="(R)-CITRAMALATE SYNTHASE"/>
    <property type="match status" value="1"/>
</dbReference>
<evidence type="ECO:0000259" key="10">
    <source>
        <dbReference type="PROSITE" id="PS50991"/>
    </source>
</evidence>
<evidence type="ECO:0000256" key="8">
    <source>
        <dbReference type="NCBIfam" id="TIGR00977"/>
    </source>
</evidence>
<dbReference type="SMART" id="SM00917">
    <property type="entry name" value="LeuA_dimer"/>
    <property type="match status" value="1"/>
</dbReference>
<dbReference type="eggNOG" id="COG0119">
    <property type="taxonomic scope" value="Bacteria"/>
</dbReference>
<dbReference type="InterPro" id="IPR005675">
    <property type="entry name" value="Citramal_synthase"/>
</dbReference>
<keyword evidence="5 9" id="KW-0808">Transferase</keyword>
<evidence type="ECO:0000256" key="6">
    <source>
        <dbReference type="ARBA" id="ARBA00023304"/>
    </source>
</evidence>
<dbReference type="Gene3D" id="3.30.160.270">
    <property type="match status" value="1"/>
</dbReference>
<evidence type="ECO:0000313" key="11">
    <source>
        <dbReference type="EMBL" id="ABS62726.1"/>
    </source>
</evidence>
<sequence>MRPSMRNGTMSKSIKAQNKERLYLFDTTLRDGAQTTGVDFSVEDKRLIATLLDELGIDYIEGGYPGANPTDTAFFGDRPKLAHAKFTAFGMTKRAGRSASNDPGLAATLDADTDAVCLVAKSSSFQVAVALGISEEENLEGIAESVKAVAARGREPMIDCEHFFDGYKLNRDYALACVHAALDNGARWAVLCDTNGGTLPDEVERIVGEVIASGVPGEKLGIHAHNDTENAVANSLAAIRAGVRQVQGTLNGLGERCGNANIVSIVPTLLLKPLYADRFEIGVTHERLKSLVHVSRTLDEILNRAPNRYAPYVGESAFASKAGIHVSAILKDPTTYEHVPPESVGNKRRIAVSDQAGKSNILARLEEAGIAVDPQDRRISRLLDEVKEREFLGYSYDGAEASFELLARRILGTVPEFFDVESFRVLVERRYNAIGDLVTVSEATVKVVVDGEKFISVGEGNGPVNALDQALRKDLGKYSPYIEDLSLADFKVRILTSGTEAVTRVMIESMDRAGERWFTVGVSPNIVDASFQALTDSITYKLLRDNAPVPATHTRKEKAGA</sequence>
<comment type="similarity">
    <text evidence="2 9">Belongs to the alpha-IPM synthase/homocitrate synthase family.</text>
</comment>
<dbReference type="InterPro" id="IPR054691">
    <property type="entry name" value="LeuA/HCS_post-cat"/>
</dbReference>
<dbReference type="NCBIfam" id="TIGR00977">
    <property type="entry name" value="citramal_synth"/>
    <property type="match status" value="1"/>
</dbReference>
<dbReference type="InterPro" id="IPR013709">
    <property type="entry name" value="2-isopropylmalate_synth_dimer"/>
</dbReference>
<dbReference type="SUPFAM" id="SSF51569">
    <property type="entry name" value="Aldolase"/>
    <property type="match status" value="1"/>
</dbReference>
<dbReference type="Gene3D" id="3.20.20.70">
    <property type="entry name" value="Aldolase class I"/>
    <property type="match status" value="1"/>
</dbReference>
<evidence type="ECO:0000256" key="1">
    <source>
        <dbReference type="ARBA" id="ARBA00004743"/>
    </source>
</evidence>
<dbReference type="GO" id="GO:0009097">
    <property type="term" value="P:isoleucine biosynthetic process"/>
    <property type="evidence" value="ECO:0007669"/>
    <property type="project" value="UniProtKB-UniRule"/>
</dbReference>
<dbReference type="PANTHER" id="PTHR43538">
    <property type="entry name" value="ALPHA-IPM SYNTHASE/HOMOCITRATE SYNTHASE"/>
    <property type="match status" value="1"/>
</dbReference>
<dbReference type="PROSITE" id="PS00815">
    <property type="entry name" value="AIPM_HOMOCIT_SYNTH_1"/>
    <property type="match status" value="1"/>
</dbReference>
<accession>A7HS43</accession>
<keyword evidence="4" id="KW-0412">Isoleucine biosynthesis</keyword>
<dbReference type="EC" id="2.3.3.21" evidence="8"/>
<keyword evidence="12" id="KW-1185">Reference proteome</keyword>
<dbReference type="GO" id="GO:0043714">
    <property type="term" value="F:(R)-citramalate synthase activity"/>
    <property type="evidence" value="ECO:0007669"/>
    <property type="project" value="UniProtKB-UniRule"/>
</dbReference>
<name>A7HS43_PARL1</name>
<dbReference type="KEGG" id="pla:Plav_1105"/>
<keyword evidence="6" id="KW-0100">Branched-chain amino acid biosynthesis</keyword>
<evidence type="ECO:0000256" key="9">
    <source>
        <dbReference type="RuleBase" id="RU003523"/>
    </source>
</evidence>
<dbReference type="InterPro" id="IPR013785">
    <property type="entry name" value="Aldolase_TIM"/>
</dbReference>
<evidence type="ECO:0000256" key="5">
    <source>
        <dbReference type="ARBA" id="ARBA00022679"/>
    </source>
</evidence>
<dbReference type="EMBL" id="CP000774">
    <property type="protein sequence ID" value="ABS62726.1"/>
    <property type="molecule type" value="Genomic_DNA"/>
</dbReference>
<evidence type="ECO:0000256" key="7">
    <source>
        <dbReference type="ARBA" id="ARBA00048263"/>
    </source>
</evidence>